<feature type="region of interest" description="Disordered" evidence="1">
    <location>
        <begin position="1"/>
        <end position="22"/>
    </location>
</feature>
<name>A0A5N6RXC9_9ROSI</name>
<reference evidence="2 3" key="1">
    <citation type="submission" date="2019-06" db="EMBL/GenBank/DDBJ databases">
        <title>A chromosomal-level reference genome of Carpinus fangiana (Coryloideae, Betulaceae).</title>
        <authorList>
            <person name="Yang X."/>
            <person name="Wang Z."/>
            <person name="Zhang L."/>
            <person name="Hao G."/>
            <person name="Liu J."/>
            <person name="Yang Y."/>
        </authorList>
    </citation>
    <scope>NUCLEOTIDE SEQUENCE [LARGE SCALE GENOMIC DNA]</scope>
    <source>
        <strain evidence="2">Cfa_2016G</strain>
        <tissue evidence="2">Leaf</tissue>
    </source>
</reference>
<evidence type="ECO:0000313" key="2">
    <source>
        <dbReference type="EMBL" id="KAE8125990.1"/>
    </source>
</evidence>
<proteinExistence type="predicted"/>
<sequence length="147" mass="16025">MRFGTDGDEARSKSLAEFTESQQARQSSVTAGLISSHRVWVGVGVEKGSALMSSSWEPETGPMLVALRRVRAQEPEYGSVPMFPLDSEEGSALAFLLDSEEGSSPTNSLVTHAREDELAGSEAWLASMVAEGPVWFFHQETEACWRT</sequence>
<dbReference type="Proteomes" id="UP000327013">
    <property type="component" value="Chromosome 8"/>
</dbReference>
<evidence type="ECO:0000313" key="3">
    <source>
        <dbReference type="Proteomes" id="UP000327013"/>
    </source>
</evidence>
<dbReference type="EMBL" id="CM017328">
    <property type="protein sequence ID" value="KAE8125990.1"/>
    <property type="molecule type" value="Genomic_DNA"/>
</dbReference>
<dbReference type="AlphaFoldDB" id="A0A5N6RXC9"/>
<evidence type="ECO:0000256" key="1">
    <source>
        <dbReference type="SAM" id="MobiDB-lite"/>
    </source>
</evidence>
<protein>
    <submittedName>
        <fullName evidence="2">Uncharacterized protein</fullName>
    </submittedName>
</protein>
<gene>
    <name evidence="2" type="ORF">FH972_020748</name>
</gene>
<keyword evidence="3" id="KW-1185">Reference proteome</keyword>
<organism evidence="2 3">
    <name type="scientific">Carpinus fangiana</name>
    <dbReference type="NCBI Taxonomy" id="176857"/>
    <lineage>
        <taxon>Eukaryota</taxon>
        <taxon>Viridiplantae</taxon>
        <taxon>Streptophyta</taxon>
        <taxon>Embryophyta</taxon>
        <taxon>Tracheophyta</taxon>
        <taxon>Spermatophyta</taxon>
        <taxon>Magnoliopsida</taxon>
        <taxon>eudicotyledons</taxon>
        <taxon>Gunneridae</taxon>
        <taxon>Pentapetalae</taxon>
        <taxon>rosids</taxon>
        <taxon>fabids</taxon>
        <taxon>Fagales</taxon>
        <taxon>Betulaceae</taxon>
        <taxon>Carpinus</taxon>
    </lineage>
</organism>
<accession>A0A5N6RXC9</accession>